<accession>K0RXW0</accession>
<proteinExistence type="inferred from homology"/>
<dbReference type="SMART" id="SM00671">
    <property type="entry name" value="SEL1"/>
    <property type="match status" value="3"/>
</dbReference>
<dbReference type="OrthoDB" id="200229at2759"/>
<dbReference type="eggNOG" id="KOG1550">
    <property type="taxonomic scope" value="Eukaryota"/>
</dbReference>
<dbReference type="SUPFAM" id="SSF81901">
    <property type="entry name" value="HCP-like"/>
    <property type="match status" value="1"/>
</dbReference>
<evidence type="ECO:0000256" key="1">
    <source>
        <dbReference type="ARBA" id="ARBA00038101"/>
    </source>
</evidence>
<dbReference type="InterPro" id="IPR006597">
    <property type="entry name" value="Sel1-like"/>
</dbReference>
<dbReference type="AlphaFoldDB" id="K0RXW0"/>
<evidence type="ECO:0008006" key="4">
    <source>
        <dbReference type="Google" id="ProtNLM"/>
    </source>
</evidence>
<feature type="non-terminal residue" evidence="2">
    <location>
        <position position="1"/>
    </location>
</feature>
<dbReference type="EMBL" id="AGNL01037330">
    <property type="protein sequence ID" value="EJK53661.1"/>
    <property type="molecule type" value="Genomic_DNA"/>
</dbReference>
<reference evidence="2 3" key="1">
    <citation type="journal article" date="2012" name="Genome Biol.">
        <title>Genome and low-iron response of an oceanic diatom adapted to chronic iron limitation.</title>
        <authorList>
            <person name="Lommer M."/>
            <person name="Specht M."/>
            <person name="Roy A.S."/>
            <person name="Kraemer L."/>
            <person name="Andreson R."/>
            <person name="Gutowska M.A."/>
            <person name="Wolf J."/>
            <person name="Bergner S.V."/>
            <person name="Schilhabel M.B."/>
            <person name="Klostermeier U.C."/>
            <person name="Beiko R.G."/>
            <person name="Rosenstiel P."/>
            <person name="Hippler M."/>
            <person name="Laroche J."/>
        </authorList>
    </citation>
    <scope>NUCLEOTIDE SEQUENCE [LARGE SCALE GENOMIC DNA]</scope>
    <source>
        <strain evidence="2 3">CCMP1005</strain>
    </source>
</reference>
<gene>
    <name evidence="2" type="ORF">THAOC_26854</name>
</gene>
<name>K0RXW0_THAOC</name>
<dbReference type="Pfam" id="PF08238">
    <property type="entry name" value="Sel1"/>
    <property type="match status" value="3"/>
</dbReference>
<dbReference type="Gene3D" id="1.25.40.10">
    <property type="entry name" value="Tetratricopeptide repeat domain"/>
    <property type="match status" value="1"/>
</dbReference>
<dbReference type="PANTHER" id="PTHR11102">
    <property type="entry name" value="SEL-1-LIKE PROTEIN"/>
    <property type="match status" value="1"/>
</dbReference>
<comment type="similarity">
    <text evidence="1">Belongs to the sel-1 family.</text>
</comment>
<evidence type="ECO:0000313" key="3">
    <source>
        <dbReference type="Proteomes" id="UP000266841"/>
    </source>
</evidence>
<dbReference type="PANTHER" id="PTHR11102:SF160">
    <property type="entry name" value="ERAD-ASSOCIATED E3 UBIQUITIN-PROTEIN LIGASE COMPONENT HRD3"/>
    <property type="match status" value="1"/>
</dbReference>
<dbReference type="InterPro" id="IPR050767">
    <property type="entry name" value="Sel1_AlgK"/>
</dbReference>
<dbReference type="OMA" id="VHFYTKA"/>
<dbReference type="Proteomes" id="UP000266841">
    <property type="component" value="Unassembled WGS sequence"/>
</dbReference>
<sequence>GDADVELARIRARVDKNDPTAICLLGQKYYHGNLGLQKDVRRAAELWTEAAELGSNQAFFELGLAYQRGEGVEQNEKKAVHFYTKAAKQGHVLSRNNLGCIEGVRGNHNRAVRHWLISAKMGDTFAVEKIKNMFMIGFATKEQYAEALTGYQVAVEEMRSHDRDEAKRLGGC</sequence>
<evidence type="ECO:0000313" key="2">
    <source>
        <dbReference type="EMBL" id="EJK53661.1"/>
    </source>
</evidence>
<protein>
    <recommendedName>
        <fullName evidence="4">Sel1 repeat family protein</fullName>
    </recommendedName>
</protein>
<organism evidence="2 3">
    <name type="scientific">Thalassiosira oceanica</name>
    <name type="common">Marine diatom</name>
    <dbReference type="NCBI Taxonomy" id="159749"/>
    <lineage>
        <taxon>Eukaryota</taxon>
        <taxon>Sar</taxon>
        <taxon>Stramenopiles</taxon>
        <taxon>Ochrophyta</taxon>
        <taxon>Bacillariophyta</taxon>
        <taxon>Coscinodiscophyceae</taxon>
        <taxon>Thalassiosirophycidae</taxon>
        <taxon>Thalassiosirales</taxon>
        <taxon>Thalassiosiraceae</taxon>
        <taxon>Thalassiosira</taxon>
    </lineage>
</organism>
<keyword evidence="3" id="KW-1185">Reference proteome</keyword>
<dbReference type="InterPro" id="IPR011990">
    <property type="entry name" value="TPR-like_helical_dom_sf"/>
</dbReference>
<comment type="caution">
    <text evidence="2">The sequence shown here is derived from an EMBL/GenBank/DDBJ whole genome shotgun (WGS) entry which is preliminary data.</text>
</comment>